<dbReference type="EMBL" id="MFMO01000028">
    <property type="protein sequence ID" value="OGG87445.1"/>
    <property type="molecule type" value="Genomic_DNA"/>
</dbReference>
<dbReference type="GO" id="GO:0015562">
    <property type="term" value="F:efflux transmembrane transporter activity"/>
    <property type="evidence" value="ECO:0007669"/>
    <property type="project" value="TreeGrafter"/>
</dbReference>
<sequence>MIFSRILSASRRVPRIIAGLPTRLLSRVRKLGWQNTVVISSIIVGVIVIAVVLNNGNGEEIVPEGERSVSLSTVLELSGEQNTLPVFGIVRSKSEALVRTETSAEVVRVNYSLGDSVSAGTVVAEMRNTSERAALLQAEAAQDVARAVLAKVKGSVRGEQLSILETNVQSAKNALESANTSAMNALFSSYDVTDDAISRKADRVFSNPSSDNPTLILTVADAQLVIAVENGRSKTQIALTRQKKIGATLTSNNIVEELTRTETELREIRNFLDHLISALNKTVVDQDTSEASIVSYKADASAARTNVTASLAALAGAREALDMRVSALDVANKNLEQGITGGQDEDVASAEASVRQAEAGLAAARAAFERTIIRAPISGTINFLSIERGDFIPAFTHVLTVANNEALEVVAHVSEADSRSIAVGSSVRIEDLWDGTMTKIAPVADPTTQRIEVRVGVDDGSGLINGQAVTFSVNRSIAKGTQDSYTIPISALKIETGRTIVFSVNEESQLVAHPVVLGSLLGDMVEIEKGLIPELSIVLDARGLREGQKVVVRQSQ</sequence>
<dbReference type="InterPro" id="IPR006143">
    <property type="entry name" value="RND_pump_MFP"/>
</dbReference>
<dbReference type="AlphaFoldDB" id="A0A1F6FNK8"/>
<evidence type="ECO:0000313" key="4">
    <source>
        <dbReference type="Proteomes" id="UP000177968"/>
    </source>
</evidence>
<dbReference type="NCBIfam" id="TIGR01730">
    <property type="entry name" value="RND_mfp"/>
    <property type="match status" value="1"/>
</dbReference>
<dbReference type="Gene3D" id="2.40.30.170">
    <property type="match status" value="1"/>
</dbReference>
<evidence type="ECO:0000256" key="1">
    <source>
        <dbReference type="ARBA" id="ARBA00009477"/>
    </source>
</evidence>
<evidence type="ECO:0000313" key="3">
    <source>
        <dbReference type="EMBL" id="OGG87445.1"/>
    </source>
</evidence>
<dbReference type="Gene3D" id="2.40.420.20">
    <property type="match status" value="1"/>
</dbReference>
<dbReference type="Gene3D" id="1.10.287.470">
    <property type="entry name" value="Helix hairpin bin"/>
    <property type="match status" value="1"/>
</dbReference>
<comment type="caution">
    <text evidence="3">The sequence shown here is derived from an EMBL/GenBank/DDBJ whole genome shotgun (WGS) entry which is preliminary data.</text>
</comment>
<proteinExistence type="inferred from homology"/>
<name>A0A1F6FNK8_9BACT</name>
<evidence type="ECO:0000256" key="2">
    <source>
        <dbReference type="SAM" id="Phobius"/>
    </source>
</evidence>
<accession>A0A1F6FNK8</accession>
<dbReference type="Gene3D" id="2.40.50.100">
    <property type="match status" value="1"/>
</dbReference>
<keyword evidence="2" id="KW-0812">Transmembrane</keyword>
<protein>
    <recommendedName>
        <fullName evidence="5">RND efflux pump membrane fusion protein barrel-sandwich domain-containing protein</fullName>
    </recommendedName>
</protein>
<dbReference type="PANTHER" id="PTHR30469:SF33">
    <property type="entry name" value="SLR1207 PROTEIN"/>
    <property type="match status" value="1"/>
</dbReference>
<organism evidence="3 4">
    <name type="scientific">Candidatus Kaiserbacteria bacterium RIFCSPLOWO2_12_FULL_50_28</name>
    <dbReference type="NCBI Taxonomy" id="1798527"/>
    <lineage>
        <taxon>Bacteria</taxon>
        <taxon>Candidatus Kaiseribacteriota</taxon>
    </lineage>
</organism>
<gene>
    <name evidence="3" type="ORF">A3H15_03010</name>
</gene>
<feature type="transmembrane region" description="Helical" evidence="2">
    <location>
        <begin position="33"/>
        <end position="53"/>
    </location>
</feature>
<keyword evidence="2" id="KW-1133">Transmembrane helix</keyword>
<dbReference type="Proteomes" id="UP000177968">
    <property type="component" value="Unassembled WGS sequence"/>
</dbReference>
<reference evidence="3 4" key="1">
    <citation type="journal article" date="2016" name="Nat. Commun.">
        <title>Thousands of microbial genomes shed light on interconnected biogeochemical processes in an aquifer system.</title>
        <authorList>
            <person name="Anantharaman K."/>
            <person name="Brown C.T."/>
            <person name="Hug L.A."/>
            <person name="Sharon I."/>
            <person name="Castelle C.J."/>
            <person name="Probst A.J."/>
            <person name="Thomas B.C."/>
            <person name="Singh A."/>
            <person name="Wilkins M.J."/>
            <person name="Karaoz U."/>
            <person name="Brodie E.L."/>
            <person name="Williams K.H."/>
            <person name="Hubbard S.S."/>
            <person name="Banfield J.F."/>
        </authorList>
    </citation>
    <scope>NUCLEOTIDE SEQUENCE [LARGE SCALE GENOMIC DNA]</scope>
</reference>
<comment type="similarity">
    <text evidence="1">Belongs to the membrane fusion protein (MFP) (TC 8.A.1) family.</text>
</comment>
<evidence type="ECO:0008006" key="5">
    <source>
        <dbReference type="Google" id="ProtNLM"/>
    </source>
</evidence>
<dbReference type="SUPFAM" id="SSF111369">
    <property type="entry name" value="HlyD-like secretion proteins"/>
    <property type="match status" value="1"/>
</dbReference>
<dbReference type="PANTHER" id="PTHR30469">
    <property type="entry name" value="MULTIDRUG RESISTANCE PROTEIN MDTA"/>
    <property type="match status" value="1"/>
</dbReference>
<keyword evidence="2" id="KW-0472">Membrane</keyword>
<dbReference type="GO" id="GO:1990281">
    <property type="term" value="C:efflux pump complex"/>
    <property type="evidence" value="ECO:0007669"/>
    <property type="project" value="TreeGrafter"/>
</dbReference>